<feature type="transmembrane region" description="Helical" evidence="1">
    <location>
        <begin position="182"/>
        <end position="207"/>
    </location>
</feature>
<keyword evidence="1" id="KW-0812">Transmembrane</keyword>
<evidence type="ECO:0000313" key="2">
    <source>
        <dbReference type="EMBL" id="OAP61930.1"/>
    </source>
</evidence>
<accession>A0A178ZQ43</accession>
<dbReference type="STRING" id="1367422.A0A178ZQ43"/>
<name>A0A178ZQ43_9EURO</name>
<evidence type="ECO:0000313" key="3">
    <source>
        <dbReference type="Proteomes" id="UP000078343"/>
    </source>
</evidence>
<protein>
    <submittedName>
        <fullName evidence="2">Uncharacterized protein</fullName>
    </submittedName>
</protein>
<gene>
    <name evidence="2" type="ORF">AYL99_04133</name>
</gene>
<proteinExistence type="predicted"/>
<dbReference type="PANTHER" id="PTHR35394:SF5">
    <property type="entry name" value="DUF3176 DOMAIN-CONTAINING PROTEIN"/>
    <property type="match status" value="1"/>
</dbReference>
<keyword evidence="1" id="KW-1133">Transmembrane helix</keyword>
<evidence type="ECO:0000256" key="1">
    <source>
        <dbReference type="SAM" id="Phobius"/>
    </source>
</evidence>
<dbReference type="OrthoDB" id="4151725at2759"/>
<dbReference type="EMBL" id="LVYI01000003">
    <property type="protein sequence ID" value="OAP61930.1"/>
    <property type="molecule type" value="Genomic_DNA"/>
</dbReference>
<comment type="caution">
    <text evidence="2">The sequence shown here is derived from an EMBL/GenBank/DDBJ whole genome shotgun (WGS) entry which is preliminary data.</text>
</comment>
<dbReference type="RefSeq" id="XP_018695297.1">
    <property type="nucleotide sequence ID" value="XM_018835647.1"/>
</dbReference>
<keyword evidence="3" id="KW-1185">Reference proteome</keyword>
<feature type="transmembrane region" description="Helical" evidence="1">
    <location>
        <begin position="574"/>
        <end position="597"/>
    </location>
</feature>
<dbReference type="Pfam" id="PF11374">
    <property type="entry name" value="DUF3176"/>
    <property type="match status" value="1"/>
</dbReference>
<keyword evidence="1" id="KW-0472">Membrane</keyword>
<reference evidence="2 3" key="1">
    <citation type="submission" date="2016-04" db="EMBL/GenBank/DDBJ databases">
        <title>Draft genome of Fonsecaea erecta CBS 125763.</title>
        <authorList>
            <person name="Weiss V.A."/>
            <person name="Vicente V.A."/>
            <person name="Raittz R.T."/>
            <person name="Moreno L.F."/>
            <person name="De Souza E.M."/>
            <person name="Pedrosa F.O."/>
            <person name="Steffens M.B."/>
            <person name="Faoro H."/>
            <person name="Tadra-Sfeir M.Z."/>
            <person name="Najafzadeh M.J."/>
            <person name="Felipe M.S."/>
            <person name="Teixeira M."/>
            <person name="Sun J."/>
            <person name="Xi L."/>
            <person name="Gomes R."/>
            <person name="De Azevedo C.M."/>
            <person name="Salgado C.G."/>
            <person name="Da Silva M.B."/>
            <person name="Nascimento M.F."/>
            <person name="Queiroz-Telles F."/>
            <person name="Attili D.S."/>
            <person name="Gorbushina A."/>
        </authorList>
    </citation>
    <scope>NUCLEOTIDE SEQUENCE [LARGE SCALE GENOMIC DNA]</scope>
    <source>
        <strain evidence="2 3">CBS 125763</strain>
    </source>
</reference>
<dbReference type="Proteomes" id="UP000078343">
    <property type="component" value="Unassembled WGS sequence"/>
</dbReference>
<dbReference type="AlphaFoldDB" id="A0A178ZQ43"/>
<dbReference type="PANTHER" id="PTHR35394">
    <property type="entry name" value="DUF3176 DOMAIN-CONTAINING PROTEIN"/>
    <property type="match status" value="1"/>
</dbReference>
<organism evidence="2 3">
    <name type="scientific">Fonsecaea erecta</name>
    <dbReference type="NCBI Taxonomy" id="1367422"/>
    <lineage>
        <taxon>Eukaryota</taxon>
        <taxon>Fungi</taxon>
        <taxon>Dikarya</taxon>
        <taxon>Ascomycota</taxon>
        <taxon>Pezizomycotina</taxon>
        <taxon>Eurotiomycetes</taxon>
        <taxon>Chaetothyriomycetidae</taxon>
        <taxon>Chaetothyriales</taxon>
        <taxon>Herpotrichiellaceae</taxon>
        <taxon>Fonsecaea</taxon>
    </lineage>
</organism>
<sequence length="662" mass="72843">MEASEAGAPRDDVSSIVSFELAHIDPSVKDISTASTIAVYEPYLDRGPSHRLLVGVDSTARTKFRRWKSTLKLYLSYGRAVLTDTWWPELLALTFSFSCLVEITITLNYFSGYPLSRLPWGLTLNTILSGLAAASKSSLIFAVAGTMSQCKWCWLKCGPARQRRLGHLQDVDEASRGPLGSLILLFGSTMASLCYIGAVIIILGLVYEPFIQQVVSFPVHQTNVTSPDASVQQVVGLDYYRFSQTLRGFTVAGLYGSSFPDRTPSCSTGNCTWDPFWSVGWCAKCEQRKLQSRSCNLTPKQIVKQGKNVTKACDFSFSEGNALKATLEASTGRSGMCSETNLDNQLSLSLNYTPIWPLSVGAYDHTNTTLITNYFQDSREFLGATNPLLALGYAPPLFSVPNNKTTLPDTMSQSALCFLTPCARKYNVSVVNGRTINQTLEVNYGSISSDETELGNLCWLPTTVNTVDDGPPDATPLEDLGFCLIQQSWIQEILSLLHGTLNATWNPYRNDCLSTPDDTGNFILDDVLLQLQADPSVFLPNVATALTFLSHQASYFNTVSGTVFTNKTYVAVRWVWLSLPLGLNVLGLIFLLITAVYTKRNKVPLWKSSAFALLYHGLEAHLVDDEKTYETTSDMEKAASTTEVSLMVSGPGRKRLLLHSDD</sequence>
<dbReference type="GeneID" id="30008302"/>
<dbReference type="InterPro" id="IPR021514">
    <property type="entry name" value="DUF3176"/>
</dbReference>